<dbReference type="InterPro" id="IPR049326">
    <property type="entry name" value="Rhodopsin_dom_fungi"/>
</dbReference>
<dbReference type="Pfam" id="PF20684">
    <property type="entry name" value="Fung_rhodopsin"/>
    <property type="match status" value="1"/>
</dbReference>
<dbReference type="AlphaFoldDB" id="A0AAI8VPQ8"/>
<feature type="transmembrane region" description="Helical" evidence="7">
    <location>
        <begin position="151"/>
        <end position="178"/>
    </location>
</feature>
<name>A0AAI8VPQ8_9PEZI</name>
<proteinExistence type="inferred from homology"/>
<sequence length="381" mass="42467">MSDSNALPANLEAILDGPALAPPAGITSNFDNPVLHNTEARIVLGICLAISSILFLIRMYGTWFVVKKPRLSDYVIIPTYILFVAFVAIVDAEVKLGYFVHQWDIRLRDLSPIVYLYLNSISLYAVTLMLIKAAILLEWLHIFVPTGTRNYFFWIGYSLLWINIAFYSAAIIVLNLTCFPREKYWNRLLPGKCTDDRPLDISSAIINFLVDLGILFLPQKVIWNLNMSSKKRIGVSAIFSLGVIAVATAGYRTVFTIVKSTSKDITWDYSLVGLLLAVEITCGFVVFCLPVCPKALSATGLPKLYSRLKSLSGKSSLKGSNNATKPVWPRQRESALHDNRRHDVENGSFVPLEQYGGYGSETRLGNHWGSVSGEEDFPGHH</sequence>
<evidence type="ECO:0000256" key="2">
    <source>
        <dbReference type="ARBA" id="ARBA00022692"/>
    </source>
</evidence>
<feature type="compositionally biased region" description="Basic and acidic residues" evidence="6">
    <location>
        <begin position="330"/>
        <end position="339"/>
    </location>
</feature>
<evidence type="ECO:0000256" key="1">
    <source>
        <dbReference type="ARBA" id="ARBA00004141"/>
    </source>
</evidence>
<evidence type="ECO:0000256" key="4">
    <source>
        <dbReference type="ARBA" id="ARBA00023136"/>
    </source>
</evidence>
<keyword evidence="10" id="KW-1185">Reference proteome</keyword>
<dbReference type="EMBL" id="CAUWAG010000011">
    <property type="protein sequence ID" value="CAJ2508336.1"/>
    <property type="molecule type" value="Genomic_DNA"/>
</dbReference>
<protein>
    <submittedName>
        <fullName evidence="9">Uu.00g133620.m01.CDS01</fullName>
    </submittedName>
</protein>
<evidence type="ECO:0000256" key="6">
    <source>
        <dbReference type="SAM" id="MobiDB-lite"/>
    </source>
</evidence>
<evidence type="ECO:0000256" key="3">
    <source>
        <dbReference type="ARBA" id="ARBA00022989"/>
    </source>
</evidence>
<feature type="transmembrane region" description="Helical" evidence="7">
    <location>
        <begin position="42"/>
        <end position="63"/>
    </location>
</feature>
<evidence type="ECO:0000259" key="8">
    <source>
        <dbReference type="Pfam" id="PF20684"/>
    </source>
</evidence>
<feature type="region of interest" description="Disordered" evidence="6">
    <location>
        <begin position="313"/>
        <end position="339"/>
    </location>
</feature>
<feature type="transmembrane region" description="Helical" evidence="7">
    <location>
        <begin position="267"/>
        <end position="287"/>
    </location>
</feature>
<dbReference type="PANTHER" id="PTHR33048">
    <property type="entry name" value="PTH11-LIKE INTEGRAL MEMBRANE PROTEIN (AFU_ORTHOLOGUE AFUA_5G11245)"/>
    <property type="match status" value="1"/>
</dbReference>
<dbReference type="Proteomes" id="UP001295740">
    <property type="component" value="Unassembled WGS sequence"/>
</dbReference>
<keyword evidence="3 7" id="KW-1133">Transmembrane helix</keyword>
<reference evidence="9" key="1">
    <citation type="submission" date="2023-10" db="EMBL/GenBank/DDBJ databases">
        <authorList>
            <person name="Hackl T."/>
        </authorList>
    </citation>
    <scope>NUCLEOTIDE SEQUENCE</scope>
</reference>
<dbReference type="PANTHER" id="PTHR33048:SF47">
    <property type="entry name" value="INTEGRAL MEMBRANE PROTEIN-RELATED"/>
    <property type="match status" value="1"/>
</dbReference>
<evidence type="ECO:0000313" key="10">
    <source>
        <dbReference type="Proteomes" id="UP001295740"/>
    </source>
</evidence>
<accession>A0AAI8VPQ8</accession>
<gene>
    <name evidence="9" type="ORF">KHLLAP_LOCUS8804</name>
</gene>
<feature type="domain" description="Rhodopsin" evidence="8">
    <location>
        <begin position="57"/>
        <end position="296"/>
    </location>
</feature>
<evidence type="ECO:0000256" key="5">
    <source>
        <dbReference type="ARBA" id="ARBA00038359"/>
    </source>
</evidence>
<keyword evidence="2 7" id="KW-0812">Transmembrane</keyword>
<organism evidence="9 10">
    <name type="scientific">Anthostomella pinea</name>
    <dbReference type="NCBI Taxonomy" id="933095"/>
    <lineage>
        <taxon>Eukaryota</taxon>
        <taxon>Fungi</taxon>
        <taxon>Dikarya</taxon>
        <taxon>Ascomycota</taxon>
        <taxon>Pezizomycotina</taxon>
        <taxon>Sordariomycetes</taxon>
        <taxon>Xylariomycetidae</taxon>
        <taxon>Xylariales</taxon>
        <taxon>Xylariaceae</taxon>
        <taxon>Anthostomella</taxon>
    </lineage>
</organism>
<feature type="transmembrane region" description="Helical" evidence="7">
    <location>
        <begin position="75"/>
        <end position="94"/>
    </location>
</feature>
<feature type="transmembrane region" description="Helical" evidence="7">
    <location>
        <begin position="114"/>
        <end position="139"/>
    </location>
</feature>
<keyword evidence="4 7" id="KW-0472">Membrane</keyword>
<evidence type="ECO:0000313" key="9">
    <source>
        <dbReference type="EMBL" id="CAJ2508336.1"/>
    </source>
</evidence>
<comment type="similarity">
    <text evidence="5">Belongs to the SAT4 family.</text>
</comment>
<dbReference type="InterPro" id="IPR052337">
    <property type="entry name" value="SAT4-like"/>
</dbReference>
<comment type="subcellular location">
    <subcellularLocation>
        <location evidence="1">Membrane</location>
        <topology evidence="1">Multi-pass membrane protein</topology>
    </subcellularLocation>
</comment>
<feature type="transmembrane region" description="Helical" evidence="7">
    <location>
        <begin position="237"/>
        <end position="255"/>
    </location>
</feature>
<comment type="caution">
    <text evidence="9">The sequence shown here is derived from an EMBL/GenBank/DDBJ whole genome shotgun (WGS) entry which is preliminary data.</text>
</comment>
<evidence type="ECO:0000256" key="7">
    <source>
        <dbReference type="SAM" id="Phobius"/>
    </source>
</evidence>
<dbReference type="GO" id="GO:0016020">
    <property type="term" value="C:membrane"/>
    <property type="evidence" value="ECO:0007669"/>
    <property type="project" value="UniProtKB-SubCell"/>
</dbReference>